<evidence type="ECO:0000313" key="1">
    <source>
        <dbReference type="EMBL" id="KAF9505650.1"/>
    </source>
</evidence>
<keyword evidence="2" id="KW-1185">Reference proteome</keyword>
<name>A0A9P6AHZ7_9AGAM</name>
<organism evidence="1 2">
    <name type="scientific">Hydnum rufescens UP504</name>
    <dbReference type="NCBI Taxonomy" id="1448309"/>
    <lineage>
        <taxon>Eukaryota</taxon>
        <taxon>Fungi</taxon>
        <taxon>Dikarya</taxon>
        <taxon>Basidiomycota</taxon>
        <taxon>Agaricomycotina</taxon>
        <taxon>Agaricomycetes</taxon>
        <taxon>Cantharellales</taxon>
        <taxon>Hydnaceae</taxon>
        <taxon>Hydnum</taxon>
    </lineage>
</organism>
<sequence>MAKDLVPNPVPNASTSAALAALSQLWYWFAPQGLGIPPRIAGRAMLSSAAYTLPVFPILEAHSTLVIHLIGFLPAAKNQLVPWNQQPFRMSPKLLRSLAAEPTPFAVSQCIRPTRPSIENTAQIKAGGVRQTPGSVHPRSSDRIIRIQGRYV</sequence>
<accession>A0A9P6AHZ7</accession>
<dbReference type="AlphaFoldDB" id="A0A9P6AHZ7"/>
<proteinExistence type="predicted"/>
<reference evidence="1" key="1">
    <citation type="journal article" date="2020" name="Nat. Commun.">
        <title>Large-scale genome sequencing of mycorrhizal fungi provides insights into the early evolution of symbiotic traits.</title>
        <authorList>
            <person name="Miyauchi S."/>
            <person name="Kiss E."/>
            <person name="Kuo A."/>
            <person name="Drula E."/>
            <person name="Kohler A."/>
            <person name="Sanchez-Garcia M."/>
            <person name="Morin E."/>
            <person name="Andreopoulos B."/>
            <person name="Barry K.W."/>
            <person name="Bonito G."/>
            <person name="Buee M."/>
            <person name="Carver A."/>
            <person name="Chen C."/>
            <person name="Cichocki N."/>
            <person name="Clum A."/>
            <person name="Culley D."/>
            <person name="Crous P.W."/>
            <person name="Fauchery L."/>
            <person name="Girlanda M."/>
            <person name="Hayes R.D."/>
            <person name="Keri Z."/>
            <person name="LaButti K."/>
            <person name="Lipzen A."/>
            <person name="Lombard V."/>
            <person name="Magnuson J."/>
            <person name="Maillard F."/>
            <person name="Murat C."/>
            <person name="Nolan M."/>
            <person name="Ohm R.A."/>
            <person name="Pangilinan J."/>
            <person name="Pereira M.F."/>
            <person name="Perotto S."/>
            <person name="Peter M."/>
            <person name="Pfister S."/>
            <person name="Riley R."/>
            <person name="Sitrit Y."/>
            <person name="Stielow J.B."/>
            <person name="Szollosi G."/>
            <person name="Zifcakova L."/>
            <person name="Stursova M."/>
            <person name="Spatafora J.W."/>
            <person name="Tedersoo L."/>
            <person name="Vaario L.M."/>
            <person name="Yamada A."/>
            <person name="Yan M."/>
            <person name="Wang P."/>
            <person name="Xu J."/>
            <person name="Bruns T."/>
            <person name="Baldrian P."/>
            <person name="Vilgalys R."/>
            <person name="Dunand C."/>
            <person name="Henrissat B."/>
            <person name="Grigoriev I.V."/>
            <person name="Hibbett D."/>
            <person name="Nagy L.G."/>
            <person name="Martin F.M."/>
        </authorList>
    </citation>
    <scope>NUCLEOTIDE SEQUENCE</scope>
    <source>
        <strain evidence="1">UP504</strain>
    </source>
</reference>
<evidence type="ECO:0000313" key="2">
    <source>
        <dbReference type="Proteomes" id="UP000886523"/>
    </source>
</evidence>
<protein>
    <submittedName>
        <fullName evidence="1">Uncharacterized protein</fullName>
    </submittedName>
</protein>
<comment type="caution">
    <text evidence="1">The sequence shown here is derived from an EMBL/GenBank/DDBJ whole genome shotgun (WGS) entry which is preliminary data.</text>
</comment>
<gene>
    <name evidence="1" type="ORF">BS47DRAFT_517675</name>
</gene>
<dbReference type="EMBL" id="MU129143">
    <property type="protein sequence ID" value="KAF9505650.1"/>
    <property type="molecule type" value="Genomic_DNA"/>
</dbReference>
<dbReference type="Proteomes" id="UP000886523">
    <property type="component" value="Unassembled WGS sequence"/>
</dbReference>